<accession>A0ABR8BM99</accession>
<evidence type="ECO:0000313" key="2">
    <source>
        <dbReference type="Proteomes" id="UP000621307"/>
    </source>
</evidence>
<evidence type="ECO:0000313" key="1">
    <source>
        <dbReference type="EMBL" id="MBD2255048.1"/>
    </source>
</evidence>
<dbReference type="PANTHER" id="PTHR43845:SF1">
    <property type="entry name" value="BLR5969 PROTEIN"/>
    <property type="match status" value="1"/>
</dbReference>
<dbReference type="InterPro" id="IPR042099">
    <property type="entry name" value="ANL_N_sf"/>
</dbReference>
<dbReference type="Proteomes" id="UP000621307">
    <property type="component" value="Unassembled WGS sequence"/>
</dbReference>
<comment type="caution">
    <text evidence="1">The sequence shown here is derived from an EMBL/GenBank/DDBJ whole genome shotgun (WGS) entry which is preliminary data.</text>
</comment>
<protein>
    <recommendedName>
        <fullName evidence="3">Phenylacetate-CoA ligase</fullName>
    </recommendedName>
</protein>
<dbReference type="EMBL" id="JACJQL010000076">
    <property type="protein sequence ID" value="MBD2255048.1"/>
    <property type="molecule type" value="Genomic_DNA"/>
</dbReference>
<dbReference type="Gene3D" id="3.40.50.12780">
    <property type="entry name" value="N-terminal domain of ligase-like"/>
    <property type="match status" value="1"/>
</dbReference>
<gene>
    <name evidence="1" type="ORF">H6G14_27885</name>
</gene>
<dbReference type="RefSeq" id="WP_190571664.1">
    <property type="nucleotide sequence ID" value="NZ_JACJQL010000076.1"/>
</dbReference>
<organism evidence="1 2">
    <name type="scientific">Nostoc parmelioides FACHB-3921</name>
    <dbReference type="NCBI Taxonomy" id="2692909"/>
    <lineage>
        <taxon>Bacteria</taxon>
        <taxon>Bacillati</taxon>
        <taxon>Cyanobacteriota</taxon>
        <taxon>Cyanophyceae</taxon>
        <taxon>Nostocales</taxon>
        <taxon>Nostocaceae</taxon>
        <taxon>Nostoc</taxon>
    </lineage>
</organism>
<keyword evidence="2" id="KW-1185">Reference proteome</keyword>
<name>A0ABR8BM99_9NOSO</name>
<reference evidence="1 2" key="1">
    <citation type="journal article" date="2020" name="ISME J.">
        <title>Comparative genomics reveals insights into cyanobacterial evolution and habitat adaptation.</title>
        <authorList>
            <person name="Chen M.Y."/>
            <person name="Teng W.K."/>
            <person name="Zhao L."/>
            <person name="Hu C.X."/>
            <person name="Zhou Y.K."/>
            <person name="Han B.P."/>
            <person name="Song L.R."/>
            <person name="Shu W.S."/>
        </authorList>
    </citation>
    <scope>NUCLEOTIDE SEQUENCE [LARGE SCALE GENOMIC DNA]</scope>
    <source>
        <strain evidence="1 2">FACHB-3921</strain>
    </source>
</reference>
<dbReference type="PANTHER" id="PTHR43845">
    <property type="entry name" value="BLR5969 PROTEIN"/>
    <property type="match status" value="1"/>
</dbReference>
<evidence type="ECO:0008006" key="3">
    <source>
        <dbReference type="Google" id="ProtNLM"/>
    </source>
</evidence>
<sequence>MTQKFVKTFLGSKETAKAIAQRTQRSVPAYKSFLQKNNLTGEPQFEDLPYLDKNSYILAYPFSELLADDSEEAFEIFRSSGSSGNPFYWLGMKSVSQSYPAVMKTFLESTFAIHQKKTLAIVGLSLSSWMGGEHLSWVLKNVALNTPYPFVVFSPGKQLEEIVQMISHMDSFVEQIIVFIVPSAIAHFHLQAKQLNQSLPWQKIKYVVTGEPFPESLRTSLQNNAEVEEATPFMFSIYGSCDTGSLGVESLATVTLRKLLYRHPNLANSLGMKTPVPHFFHFIDRNAFIETVDGNLCITRWQGIPLVRYILFDQVALYSWKELKQAVLSSQLLNLQDESLVNILANTNDEYPDLIAVTGRSDKCLIIQGTNFTEYMLDAAVKSPELGRYLTGMYHAQISHKEDKHFLQFDLETHQDVNVDETTNISIYYHLVQILGQVQPEFLEDWKSVYSHWDNDPQNRILQLNFISYPGISHLMEKNIKYRSITN</sequence>
<proteinExistence type="predicted"/>